<organism evidence="1 2">
    <name type="scientific">Pistacia atlantica</name>
    <dbReference type="NCBI Taxonomy" id="434234"/>
    <lineage>
        <taxon>Eukaryota</taxon>
        <taxon>Viridiplantae</taxon>
        <taxon>Streptophyta</taxon>
        <taxon>Embryophyta</taxon>
        <taxon>Tracheophyta</taxon>
        <taxon>Spermatophyta</taxon>
        <taxon>Magnoliopsida</taxon>
        <taxon>eudicotyledons</taxon>
        <taxon>Gunneridae</taxon>
        <taxon>Pentapetalae</taxon>
        <taxon>rosids</taxon>
        <taxon>malvids</taxon>
        <taxon>Sapindales</taxon>
        <taxon>Anacardiaceae</taxon>
        <taxon>Pistacia</taxon>
    </lineage>
</organism>
<dbReference type="EMBL" id="CM047910">
    <property type="protein sequence ID" value="KAJ0076315.1"/>
    <property type="molecule type" value="Genomic_DNA"/>
</dbReference>
<evidence type="ECO:0000313" key="2">
    <source>
        <dbReference type="Proteomes" id="UP001164250"/>
    </source>
</evidence>
<gene>
    <name evidence="1" type="ORF">Patl1_34869</name>
</gene>
<name>A0ACC0ZVX8_9ROSI</name>
<evidence type="ECO:0000313" key="1">
    <source>
        <dbReference type="EMBL" id="KAJ0076315.1"/>
    </source>
</evidence>
<keyword evidence="2" id="KW-1185">Reference proteome</keyword>
<proteinExistence type="predicted"/>
<accession>A0ACC0ZVX8</accession>
<comment type="caution">
    <text evidence="1">The sequence shown here is derived from an EMBL/GenBank/DDBJ whole genome shotgun (WGS) entry which is preliminary data.</text>
</comment>
<sequence length="117" mass="13785">MASTKVQRIMTQPINLIFRFLQSKARIQIWLFEQKDLRIEGRIIGFDEYMNLVLDDAEEVNVKKKTKKEDPLEGRQYNSDDEYGKMITESINQAEYWNFTAKLSITMPFVMMNPPGD</sequence>
<protein>
    <submittedName>
        <fullName evidence="1">Uncharacterized protein</fullName>
    </submittedName>
</protein>
<dbReference type="Proteomes" id="UP001164250">
    <property type="component" value="Chromosome 15"/>
</dbReference>
<reference evidence="2" key="1">
    <citation type="journal article" date="2023" name="G3 (Bethesda)">
        <title>Genome assembly and association tests identify interacting loci associated with vigor, precocity, and sex in interspecific pistachio rootstocks.</title>
        <authorList>
            <person name="Palmer W."/>
            <person name="Jacygrad E."/>
            <person name="Sagayaradj S."/>
            <person name="Cavanaugh K."/>
            <person name="Han R."/>
            <person name="Bertier L."/>
            <person name="Beede B."/>
            <person name="Kafkas S."/>
            <person name="Golino D."/>
            <person name="Preece J."/>
            <person name="Michelmore R."/>
        </authorList>
    </citation>
    <scope>NUCLEOTIDE SEQUENCE [LARGE SCALE GENOMIC DNA]</scope>
</reference>